<comment type="similarity">
    <text evidence="1">Belongs to the ABC transporter superfamily.</text>
</comment>
<dbReference type="Gene3D" id="3.40.50.300">
    <property type="entry name" value="P-loop containing nucleotide triphosphate hydrolases"/>
    <property type="match status" value="1"/>
</dbReference>
<keyword evidence="2" id="KW-0813">Transport</keyword>
<dbReference type="InterPro" id="IPR003593">
    <property type="entry name" value="AAA+_ATPase"/>
</dbReference>
<dbReference type="RefSeq" id="WP_184838279.1">
    <property type="nucleotide sequence ID" value="NZ_BAAAVN010000024.1"/>
</dbReference>
<evidence type="ECO:0000256" key="4">
    <source>
        <dbReference type="ARBA" id="ARBA00022840"/>
    </source>
</evidence>
<dbReference type="Proteomes" id="UP000558997">
    <property type="component" value="Unassembled WGS sequence"/>
</dbReference>
<dbReference type="GO" id="GO:0005524">
    <property type="term" value="F:ATP binding"/>
    <property type="evidence" value="ECO:0007669"/>
    <property type="project" value="UniProtKB-KW"/>
</dbReference>
<reference evidence="7 8" key="1">
    <citation type="submission" date="2020-08" db="EMBL/GenBank/DDBJ databases">
        <title>Sequencing the genomes of 1000 actinobacteria strains.</title>
        <authorList>
            <person name="Klenk H.-P."/>
        </authorList>
    </citation>
    <scope>NUCLEOTIDE SEQUENCE [LARGE SCALE GENOMIC DNA]</scope>
    <source>
        <strain evidence="7 8">DSM 17294</strain>
    </source>
</reference>
<dbReference type="PANTHER" id="PTHR43335:SF4">
    <property type="entry name" value="ABC TRANSPORTER, ATP-BINDING PROTEIN"/>
    <property type="match status" value="1"/>
</dbReference>
<keyword evidence="4 7" id="KW-0067">ATP-binding</keyword>
<dbReference type="InterPro" id="IPR003439">
    <property type="entry name" value="ABC_transporter-like_ATP-bd"/>
</dbReference>
<feature type="region of interest" description="Disordered" evidence="5">
    <location>
        <begin position="63"/>
        <end position="86"/>
    </location>
</feature>
<organism evidence="7 8">
    <name type="scientific">Kribbella solani</name>
    <dbReference type="NCBI Taxonomy" id="236067"/>
    <lineage>
        <taxon>Bacteria</taxon>
        <taxon>Bacillati</taxon>
        <taxon>Actinomycetota</taxon>
        <taxon>Actinomycetes</taxon>
        <taxon>Propionibacteriales</taxon>
        <taxon>Kribbellaceae</taxon>
        <taxon>Kribbella</taxon>
    </lineage>
</organism>
<dbReference type="SUPFAM" id="SSF52540">
    <property type="entry name" value="P-loop containing nucleoside triphosphate hydrolases"/>
    <property type="match status" value="1"/>
</dbReference>
<evidence type="ECO:0000256" key="3">
    <source>
        <dbReference type="ARBA" id="ARBA00022741"/>
    </source>
</evidence>
<feature type="compositionally biased region" description="Low complexity" evidence="5">
    <location>
        <begin position="75"/>
        <end position="86"/>
    </location>
</feature>
<sequence>MIQATALAKRFGQVEAVTDVTFTARPGRVTGLVGPNGAGKSTTLRMLVDLIKPDAGTATFTPGQQQLSGGAELQGAPAGKSAGESAGESAAGLAAGSAAGSVLGVRYRELPSPGSVVGAVLDVALAHPGMSGRGHLRTIAALAGHPGARVDEVIAAVGLGAYADRRVKGYSTGMRQRLALATALLGDPEVLVLDEPSNGLDPAGIVWLRTFMRDFAASGRTVLVSSHVLTDLEHSVDDIVLINHGRTTWTGTLADFTAHGSTLEQAFLTLTTAEPTT</sequence>
<evidence type="ECO:0000259" key="6">
    <source>
        <dbReference type="PROSITE" id="PS50893"/>
    </source>
</evidence>
<name>A0A841DSM1_9ACTN</name>
<evidence type="ECO:0000256" key="5">
    <source>
        <dbReference type="SAM" id="MobiDB-lite"/>
    </source>
</evidence>
<evidence type="ECO:0000256" key="2">
    <source>
        <dbReference type="ARBA" id="ARBA00022448"/>
    </source>
</evidence>
<dbReference type="Pfam" id="PF00005">
    <property type="entry name" value="ABC_tran"/>
    <property type="match status" value="1"/>
</dbReference>
<proteinExistence type="inferred from homology"/>
<dbReference type="EMBL" id="JACHNF010000001">
    <property type="protein sequence ID" value="MBB5981633.1"/>
    <property type="molecule type" value="Genomic_DNA"/>
</dbReference>
<protein>
    <submittedName>
        <fullName evidence="7">ABC-2 type transport system ATP-binding protein</fullName>
    </submittedName>
</protein>
<dbReference type="PROSITE" id="PS50893">
    <property type="entry name" value="ABC_TRANSPORTER_2"/>
    <property type="match status" value="1"/>
</dbReference>
<keyword evidence="3" id="KW-0547">Nucleotide-binding</keyword>
<feature type="domain" description="ABC transporter" evidence="6">
    <location>
        <begin position="2"/>
        <end position="269"/>
    </location>
</feature>
<comment type="caution">
    <text evidence="7">The sequence shown here is derived from an EMBL/GenBank/DDBJ whole genome shotgun (WGS) entry which is preliminary data.</text>
</comment>
<dbReference type="InterPro" id="IPR027417">
    <property type="entry name" value="P-loop_NTPase"/>
</dbReference>
<dbReference type="AlphaFoldDB" id="A0A841DSM1"/>
<evidence type="ECO:0000313" key="8">
    <source>
        <dbReference type="Proteomes" id="UP000558997"/>
    </source>
</evidence>
<dbReference type="SMART" id="SM00382">
    <property type="entry name" value="AAA"/>
    <property type="match status" value="1"/>
</dbReference>
<accession>A0A841DSM1</accession>
<keyword evidence="8" id="KW-1185">Reference proteome</keyword>
<dbReference type="GO" id="GO:0016887">
    <property type="term" value="F:ATP hydrolysis activity"/>
    <property type="evidence" value="ECO:0007669"/>
    <property type="project" value="InterPro"/>
</dbReference>
<evidence type="ECO:0000256" key="1">
    <source>
        <dbReference type="ARBA" id="ARBA00005417"/>
    </source>
</evidence>
<dbReference type="PANTHER" id="PTHR43335">
    <property type="entry name" value="ABC TRANSPORTER, ATP-BINDING PROTEIN"/>
    <property type="match status" value="1"/>
</dbReference>
<gene>
    <name evidence="7" type="ORF">HDA44_004974</name>
</gene>
<evidence type="ECO:0000313" key="7">
    <source>
        <dbReference type="EMBL" id="MBB5981633.1"/>
    </source>
</evidence>